<dbReference type="EMBL" id="KY052794">
    <property type="protein sequence ID" value="ASE99743.1"/>
    <property type="molecule type" value="Genomic_DNA"/>
</dbReference>
<reference evidence="1" key="1">
    <citation type="submission" date="2016-10" db="EMBL/GenBank/DDBJ databases">
        <authorList>
            <person name="Varghese N."/>
        </authorList>
    </citation>
    <scope>NUCLEOTIDE SEQUENCE</scope>
</reference>
<evidence type="ECO:0000313" key="1">
    <source>
        <dbReference type="EMBL" id="ASE99743.1"/>
    </source>
</evidence>
<proteinExistence type="predicted"/>
<name>A0A218MKE4_9VIRU</name>
<sequence length="276" mass="32304">MLKKSAISLISYDWEYLPASIASYYDYVDEIVLGLDKNKTSWSGNKFKINENDLFPALKEIDRDNKINVIEGDFYKSKVAIENDNYERNYLKSQCSYDWIFSFDADEVLLNAHEFFSNFLPITERYYKNHDYLMTWATPFKEIDDKTLIIADEDGTPFLTETQGVITHKNSTFTYARWTENSKIPGKLITTPLIALHYSLCRKKDDLHQKIHNIGHSDLVKKDPFFDLWNQVTLENYTQAHNFKTSGMGPQWPRLVAVPTEGLKDVYLAHQHKVYR</sequence>
<reference evidence="1" key="2">
    <citation type="journal article" date="2017" name="Nat. Commun.">
        <title>Single-virus genomics reveals hidden cosmopolitan and abundant viruses.</title>
        <authorList>
            <person name="Martinez-Hernandez F."/>
            <person name="Fornas O."/>
            <person name="Lluesma Gomez M."/>
            <person name="Bolduc B."/>
            <person name="de la Cruz Pena M.J."/>
            <person name="Martinez J.M."/>
            <person name="Anton J."/>
            <person name="Gasol J.M."/>
            <person name="Rosselli R."/>
            <person name="Rodriguez-Valera F."/>
            <person name="Sullivan M.B."/>
            <person name="Acinas S.G."/>
            <person name="Martinez-Garcia M."/>
        </authorList>
    </citation>
    <scope>NUCLEOTIDE SEQUENCE</scope>
</reference>
<organism evidence="1">
    <name type="scientific">uncultured virus</name>
    <dbReference type="NCBI Taxonomy" id="340016"/>
    <lineage>
        <taxon>Viruses</taxon>
        <taxon>environmental samples</taxon>
    </lineage>
</organism>
<protein>
    <submittedName>
        <fullName evidence="1">Uncharacterized protein</fullName>
    </submittedName>
</protein>
<accession>A0A218MKE4</accession>